<protein>
    <submittedName>
        <fullName evidence="2">Uncharacterized protein</fullName>
    </submittedName>
</protein>
<gene>
    <name evidence="2" type="ORF">XA3_15600</name>
</gene>
<proteinExistence type="predicted"/>
<accession>A0AAU9DSR3</accession>
<keyword evidence="1" id="KW-1133">Transmembrane helix</keyword>
<evidence type="ECO:0000313" key="2">
    <source>
        <dbReference type="EMBL" id="BDR59119.1"/>
    </source>
</evidence>
<reference evidence="2 3" key="1">
    <citation type="journal article" date="2023" name="Microbiol. Spectr.">
        <title>Symbiosis of Carpenter Bees with Uncharacterized Lactic Acid Bacteria Showing NAD Auxotrophy.</title>
        <authorList>
            <person name="Kawasaki S."/>
            <person name="Ozawa K."/>
            <person name="Mori T."/>
            <person name="Yamamoto A."/>
            <person name="Ito M."/>
            <person name="Ohkuma M."/>
            <person name="Sakamoto M."/>
            <person name="Matsutani M."/>
        </authorList>
    </citation>
    <scope>NUCLEOTIDE SEQUENCE [LARGE SCALE GENOMIC DNA]</scope>
    <source>
        <strain evidence="2 3">XA3</strain>
    </source>
</reference>
<organism evidence="2 3">
    <name type="scientific">Xylocopilactobacillus apicola</name>
    <dbReference type="NCBI Taxonomy" id="2932184"/>
    <lineage>
        <taxon>Bacteria</taxon>
        <taxon>Bacillati</taxon>
        <taxon>Bacillota</taxon>
        <taxon>Bacilli</taxon>
        <taxon>Lactobacillales</taxon>
        <taxon>Lactobacillaceae</taxon>
        <taxon>Xylocopilactobacillus</taxon>
    </lineage>
</organism>
<dbReference type="Proteomes" id="UP001321861">
    <property type="component" value="Chromosome"/>
</dbReference>
<dbReference type="EMBL" id="AP026802">
    <property type="protein sequence ID" value="BDR59119.1"/>
    <property type="molecule type" value="Genomic_DNA"/>
</dbReference>
<dbReference type="RefSeq" id="WP_317634929.1">
    <property type="nucleotide sequence ID" value="NZ_AP026802.1"/>
</dbReference>
<keyword evidence="1" id="KW-0472">Membrane</keyword>
<keyword evidence="1" id="KW-0812">Transmembrane</keyword>
<dbReference type="AlphaFoldDB" id="A0AAU9DSR3"/>
<evidence type="ECO:0000313" key="3">
    <source>
        <dbReference type="Proteomes" id="UP001321861"/>
    </source>
</evidence>
<sequence length="77" mass="8411">MKKKNNGKKFMIIGAAAALIVVIATVFIVIKLNTKPDLKNVKEGDSMMMTDKQLKEMEKDGVKIEYQGGPDGKKGGK</sequence>
<evidence type="ECO:0000256" key="1">
    <source>
        <dbReference type="SAM" id="Phobius"/>
    </source>
</evidence>
<feature type="transmembrane region" description="Helical" evidence="1">
    <location>
        <begin position="12"/>
        <end position="30"/>
    </location>
</feature>
<name>A0AAU9DSR3_9LACO</name>
<keyword evidence="3" id="KW-1185">Reference proteome</keyword>
<dbReference type="KEGG" id="xap:XA3_15600"/>